<evidence type="ECO:0000256" key="1">
    <source>
        <dbReference type="SAM" id="MobiDB-lite"/>
    </source>
</evidence>
<evidence type="ECO:0000313" key="3">
    <source>
        <dbReference type="Proteomes" id="UP000291343"/>
    </source>
</evidence>
<feature type="region of interest" description="Disordered" evidence="1">
    <location>
        <begin position="194"/>
        <end position="230"/>
    </location>
</feature>
<dbReference type="OrthoDB" id="6630389at2759"/>
<keyword evidence="3" id="KW-1185">Reference proteome</keyword>
<dbReference type="EMBL" id="QKKF02033231">
    <property type="protein sequence ID" value="RZF33828.1"/>
    <property type="molecule type" value="Genomic_DNA"/>
</dbReference>
<sequence length="249" mass="27528">MDSDDSDNNSDFVPATPSPAKKRKRDENNWTVNVRKNNLNAGKQYVTKTGKVVPARKFSNCQCQKRCLAEFTDCVKSKILNDFNEIANKNLQDAYLTGLISSHPVNSYPASARASPAPQPMRLLRQLNRHPPSALTVPRRDFANYPAYSPSPVFSARSTLTSTDVSSLRSPPFPSHPESSYIHTPTLCGLTAPLPHTTRPPLSTTHLPHLSPRSPPPTLNHNPTIHSPRVAPRYPIRTHISSLTPSSIK</sequence>
<feature type="region of interest" description="Disordered" evidence="1">
    <location>
        <begin position="1"/>
        <end position="28"/>
    </location>
</feature>
<gene>
    <name evidence="2" type="ORF">LSTR_LSTR008951</name>
</gene>
<name>A0A482WK38_LAOST</name>
<evidence type="ECO:0000313" key="2">
    <source>
        <dbReference type="EMBL" id="RZF33828.1"/>
    </source>
</evidence>
<reference evidence="2 3" key="1">
    <citation type="journal article" date="2017" name="Gigascience">
        <title>Genome sequence of the small brown planthopper, Laodelphax striatellus.</title>
        <authorList>
            <person name="Zhu J."/>
            <person name="Jiang F."/>
            <person name="Wang X."/>
            <person name="Yang P."/>
            <person name="Bao Y."/>
            <person name="Zhao W."/>
            <person name="Wang W."/>
            <person name="Lu H."/>
            <person name="Wang Q."/>
            <person name="Cui N."/>
            <person name="Li J."/>
            <person name="Chen X."/>
            <person name="Luo L."/>
            <person name="Yu J."/>
            <person name="Kang L."/>
            <person name="Cui F."/>
        </authorList>
    </citation>
    <scope>NUCLEOTIDE SEQUENCE [LARGE SCALE GENOMIC DNA]</scope>
    <source>
        <strain evidence="2">Lst14</strain>
    </source>
</reference>
<organism evidence="2 3">
    <name type="scientific">Laodelphax striatellus</name>
    <name type="common">Small brown planthopper</name>
    <name type="synonym">Delphax striatella</name>
    <dbReference type="NCBI Taxonomy" id="195883"/>
    <lineage>
        <taxon>Eukaryota</taxon>
        <taxon>Metazoa</taxon>
        <taxon>Ecdysozoa</taxon>
        <taxon>Arthropoda</taxon>
        <taxon>Hexapoda</taxon>
        <taxon>Insecta</taxon>
        <taxon>Pterygota</taxon>
        <taxon>Neoptera</taxon>
        <taxon>Paraneoptera</taxon>
        <taxon>Hemiptera</taxon>
        <taxon>Auchenorrhyncha</taxon>
        <taxon>Fulgoroidea</taxon>
        <taxon>Delphacidae</taxon>
        <taxon>Criomorphinae</taxon>
        <taxon>Laodelphax</taxon>
    </lineage>
</organism>
<accession>A0A482WK38</accession>
<dbReference type="Proteomes" id="UP000291343">
    <property type="component" value="Unassembled WGS sequence"/>
</dbReference>
<protein>
    <submittedName>
        <fullName evidence="2">Uncharacterized protein</fullName>
    </submittedName>
</protein>
<dbReference type="AlphaFoldDB" id="A0A482WK38"/>
<comment type="caution">
    <text evidence="2">The sequence shown here is derived from an EMBL/GenBank/DDBJ whole genome shotgun (WGS) entry which is preliminary data.</text>
</comment>
<dbReference type="InParanoid" id="A0A482WK38"/>
<proteinExistence type="predicted"/>